<protein>
    <submittedName>
        <fullName evidence="2">28860_t:CDS:1</fullName>
    </submittedName>
</protein>
<evidence type="ECO:0000256" key="1">
    <source>
        <dbReference type="SAM" id="Coils"/>
    </source>
</evidence>
<accession>A0A9N9IJE0</accession>
<keyword evidence="3" id="KW-1185">Reference proteome</keyword>
<name>A0A9N9IJE0_9GLOM</name>
<feature type="coiled-coil region" evidence="1">
    <location>
        <begin position="134"/>
        <end position="161"/>
    </location>
</feature>
<sequence length="188" mass="21799">MGNITNKCEPCYQNEIRCEIDENKILIPCQEFVNIKIPSKINNTEGCSHGKNDLPRVCVENKEQGLTEMKYEAVNRRIKKVTSDMNDLIGPCDKNEKGKDDEANRIVSVDKETTEEIDHKTLVKEDMTKRPLEKEALNHTCNEWMEKVEEFRKELKKLTEAKPAERTFNISKCYQSRMRVKMNGSKNG</sequence>
<evidence type="ECO:0000313" key="3">
    <source>
        <dbReference type="Proteomes" id="UP000789405"/>
    </source>
</evidence>
<dbReference type="Proteomes" id="UP000789405">
    <property type="component" value="Unassembled WGS sequence"/>
</dbReference>
<evidence type="ECO:0000313" key="2">
    <source>
        <dbReference type="EMBL" id="CAG8738056.1"/>
    </source>
</evidence>
<dbReference type="EMBL" id="CAJVPY010013031">
    <property type="protein sequence ID" value="CAG8738056.1"/>
    <property type="molecule type" value="Genomic_DNA"/>
</dbReference>
<comment type="caution">
    <text evidence="2">The sequence shown here is derived from an EMBL/GenBank/DDBJ whole genome shotgun (WGS) entry which is preliminary data.</text>
</comment>
<organism evidence="2 3">
    <name type="scientific">Dentiscutata erythropus</name>
    <dbReference type="NCBI Taxonomy" id="1348616"/>
    <lineage>
        <taxon>Eukaryota</taxon>
        <taxon>Fungi</taxon>
        <taxon>Fungi incertae sedis</taxon>
        <taxon>Mucoromycota</taxon>
        <taxon>Glomeromycotina</taxon>
        <taxon>Glomeromycetes</taxon>
        <taxon>Diversisporales</taxon>
        <taxon>Gigasporaceae</taxon>
        <taxon>Dentiscutata</taxon>
    </lineage>
</organism>
<gene>
    <name evidence="2" type="ORF">DERYTH_LOCUS15741</name>
</gene>
<keyword evidence="1" id="KW-0175">Coiled coil</keyword>
<dbReference type="AlphaFoldDB" id="A0A9N9IJE0"/>
<reference evidence="2" key="1">
    <citation type="submission" date="2021-06" db="EMBL/GenBank/DDBJ databases">
        <authorList>
            <person name="Kallberg Y."/>
            <person name="Tangrot J."/>
            <person name="Rosling A."/>
        </authorList>
    </citation>
    <scope>NUCLEOTIDE SEQUENCE</scope>
    <source>
        <strain evidence="2">MA453B</strain>
    </source>
</reference>
<proteinExistence type="predicted"/>